<name>B6YSP5_THEON</name>
<dbReference type="AlphaFoldDB" id="B6YSP5"/>
<dbReference type="KEGG" id="ton:TON_0097"/>
<evidence type="ECO:0000313" key="1">
    <source>
        <dbReference type="EMBL" id="ACJ15582.1"/>
    </source>
</evidence>
<proteinExistence type="predicted"/>
<organism evidence="1 2">
    <name type="scientific">Thermococcus onnurineus (strain NA1)</name>
    <dbReference type="NCBI Taxonomy" id="523850"/>
    <lineage>
        <taxon>Archaea</taxon>
        <taxon>Methanobacteriati</taxon>
        <taxon>Methanobacteriota</taxon>
        <taxon>Thermococci</taxon>
        <taxon>Thermococcales</taxon>
        <taxon>Thermococcaceae</taxon>
        <taxon>Thermococcus</taxon>
    </lineage>
</organism>
<dbReference type="RefSeq" id="WP_012571055.1">
    <property type="nucleotide sequence ID" value="NC_011529.1"/>
</dbReference>
<keyword evidence="2" id="KW-1185">Reference proteome</keyword>
<gene>
    <name evidence="1" type="ordered locus">TON_0097</name>
</gene>
<accession>B6YSP5</accession>
<dbReference type="Proteomes" id="UP000002727">
    <property type="component" value="Chromosome"/>
</dbReference>
<dbReference type="OrthoDB" id="102236at2157"/>
<sequence length="276" mass="30879">MEGRVKKVGAVFLLALLLSLQLIAAPQAAAMTANNSSVTFRRAVVAWYDEKGRLQMNVTWVNRTIDFANLTNTSCPCHNSSSCTSNLTTNVNVSVVTLYRMTEKHEQLLFFGITIYNETFNYTMYVLVYKAERSQYNLGVITRIIHINGTNLFTTMVNIGPRDSKAQPVADIVFFANKTPLADHYRFVGKVLNEIRKNDTTSWIWNKVRIELNDLAKKTERDLGDYNIVGHSTFIIMDDTCTSSCGLICSLPTTPFFCEEYVCAPACTGACEVVCG</sequence>
<dbReference type="PATRIC" id="fig|523850.10.peg.97"/>
<evidence type="ECO:0000313" key="2">
    <source>
        <dbReference type="Proteomes" id="UP000002727"/>
    </source>
</evidence>
<dbReference type="EMBL" id="CP000855">
    <property type="protein sequence ID" value="ACJ15582.1"/>
    <property type="molecule type" value="Genomic_DNA"/>
</dbReference>
<dbReference type="GeneID" id="7017744"/>
<dbReference type="STRING" id="523850.TON_0097"/>
<reference evidence="1 2" key="1">
    <citation type="journal article" date="2008" name="J. Bacteriol.">
        <title>The complete genome sequence of Thermococcus onnurineus NA1 reveals a mixed heterotrophic and carboxydotrophic metabolism.</title>
        <authorList>
            <person name="Lee H.S."/>
            <person name="Kang S.G."/>
            <person name="Bae S.S."/>
            <person name="Lim J.K."/>
            <person name="Cho Y."/>
            <person name="Kim Y.J."/>
            <person name="Jeon J.H."/>
            <person name="Cha S.S."/>
            <person name="Kwon K.K."/>
            <person name="Kim H.T."/>
            <person name="Park C.J."/>
            <person name="Lee H.W."/>
            <person name="Kim S.I."/>
            <person name="Chun J."/>
            <person name="Colwell R.R."/>
            <person name="Kim S.J."/>
            <person name="Lee J.H."/>
        </authorList>
    </citation>
    <scope>NUCLEOTIDE SEQUENCE [LARGE SCALE GENOMIC DNA]</scope>
    <source>
        <strain evidence="1 2">NA1</strain>
    </source>
</reference>
<dbReference type="HOGENOM" id="CLU_073252_0_0_2"/>
<dbReference type="eggNOG" id="arCOG07527">
    <property type="taxonomic scope" value="Archaea"/>
</dbReference>
<protein>
    <submittedName>
        <fullName evidence="1">Uncharacterized protein</fullName>
    </submittedName>
</protein>